<keyword evidence="1" id="KW-0812">Transmembrane</keyword>
<organism evidence="4">
    <name type="scientific">Taenia asiatica</name>
    <name type="common">Asian tapeworm</name>
    <dbReference type="NCBI Taxonomy" id="60517"/>
    <lineage>
        <taxon>Eukaryota</taxon>
        <taxon>Metazoa</taxon>
        <taxon>Spiralia</taxon>
        <taxon>Lophotrochozoa</taxon>
        <taxon>Platyhelminthes</taxon>
        <taxon>Cestoda</taxon>
        <taxon>Eucestoda</taxon>
        <taxon>Cyclophyllidea</taxon>
        <taxon>Taeniidae</taxon>
        <taxon>Taenia</taxon>
    </lineage>
</organism>
<dbReference type="WBParaSite" id="TASK_0000563701-mRNA-1">
    <property type="protein sequence ID" value="TASK_0000563701-mRNA-1"/>
    <property type="gene ID" value="TASK_0000563701"/>
</dbReference>
<reference evidence="4" key="1">
    <citation type="submission" date="2017-02" db="UniProtKB">
        <authorList>
            <consortium name="WormBaseParasite"/>
        </authorList>
    </citation>
    <scope>IDENTIFICATION</scope>
</reference>
<dbReference type="AlphaFoldDB" id="A0A0R3W643"/>
<feature type="transmembrane region" description="Helical" evidence="1">
    <location>
        <begin position="174"/>
        <end position="193"/>
    </location>
</feature>
<protein>
    <submittedName>
        <fullName evidence="4">Transmembrane protein</fullName>
    </submittedName>
</protein>
<evidence type="ECO:0000313" key="2">
    <source>
        <dbReference type="EMBL" id="VDK35388.1"/>
    </source>
</evidence>
<dbReference type="Proteomes" id="UP000282613">
    <property type="component" value="Unassembled WGS sequence"/>
</dbReference>
<evidence type="ECO:0000313" key="4">
    <source>
        <dbReference type="WBParaSite" id="TASK_0000563701-mRNA-1"/>
    </source>
</evidence>
<keyword evidence="1" id="KW-1133">Transmembrane helix</keyword>
<sequence length="870" mass="98691">MHAFLTVEIEFMEESPPVCTGGFVEYIAEHVDGLNWRGISTHCALSQTDLILFLCILCISLVVLCIFLLSDLSIWRHLLHHRKLAFSRPSSDLFGSMERTFHEQMILMSDLLQPIHRSCVIHVQTYISSKKLTIPTPTMTNSVEPLKLPIDGKDGTSGSSISSQSHRKSVETQFLFIILMIAVILALVIGTVYTCFVARRIEMTIYSLTDHIEEVVASSKQLTNTFISEAYAIMNRVIEEDVAQNNAKSYLRPFVEEMKLVWGDQAMRLYAMAQKLSPTRAWLRQQTRTNLLHFNTFLRRLSSLFAVAPLLSESSIKSTNDLFISYSYELARLSPHPIFTPVSWRNIPILNLTASELCKHSTTHFPTCADVESHFAMIVSKLEAWPQYKKSRDFTKVTAYSLLPRLLNAEAQVGKWLPLAQDPTGNIPFLFDEFLVWEIEKERKKLNQSLDVLPRRWMNSSTKKYLDVVAVLPIALAGALTLLVAISIIASLLNAALHCGTLRCGRAGKDARMERFASCYLLVLAIFTTVLSTTAVGFGVVGSIGQRQLCDVLLARSQQADVWLNHLLTSIAPRIPDLREVLKIENIHFRIPKRVFSTLDTNYTPSSPPFLQSVDMSRPVNLSALLHSKWLNKTLYGLWFEKVCHKMEQANLSYQIPRVRLSKTFNQFRKAVKLDQTFDDLCVGNVTEYLPEPCNDYYTQIGLALSAVSKRSSGKVDQLANYFTTIGDLIALYKLKFDQIAQALSVIEENKKVLEQLSPLIDVGDKIIDYLVNKTNDELISQFTNNTAEIFINSRCPIDQYVLPILYRILDRLFPYPNLRQTYRKALSPICPTDTTHSPLFLTLKNFGFTLSLSAFGLFIVSVVWNRIHF</sequence>
<evidence type="ECO:0000256" key="1">
    <source>
        <dbReference type="SAM" id="Phobius"/>
    </source>
</evidence>
<feature type="transmembrane region" description="Helical" evidence="1">
    <location>
        <begin position="847"/>
        <end position="865"/>
    </location>
</feature>
<feature type="transmembrane region" description="Helical" evidence="1">
    <location>
        <begin position="518"/>
        <end position="541"/>
    </location>
</feature>
<keyword evidence="3" id="KW-1185">Reference proteome</keyword>
<feature type="transmembrane region" description="Helical" evidence="1">
    <location>
        <begin position="468"/>
        <end position="497"/>
    </location>
</feature>
<gene>
    <name evidence="2" type="ORF">TASK_LOCUS5638</name>
</gene>
<evidence type="ECO:0000313" key="3">
    <source>
        <dbReference type="Proteomes" id="UP000282613"/>
    </source>
</evidence>
<proteinExistence type="predicted"/>
<keyword evidence="1" id="KW-0472">Membrane</keyword>
<dbReference type="STRING" id="60517.A0A0R3W643"/>
<feature type="transmembrane region" description="Helical" evidence="1">
    <location>
        <begin position="50"/>
        <end position="74"/>
    </location>
</feature>
<accession>A0A0R3W643</accession>
<dbReference type="EMBL" id="UYRS01018430">
    <property type="protein sequence ID" value="VDK35388.1"/>
    <property type="molecule type" value="Genomic_DNA"/>
</dbReference>
<dbReference type="OrthoDB" id="6248623at2759"/>
<name>A0A0R3W643_TAEAS</name>
<reference evidence="2 3" key="2">
    <citation type="submission" date="2018-11" db="EMBL/GenBank/DDBJ databases">
        <authorList>
            <consortium name="Pathogen Informatics"/>
        </authorList>
    </citation>
    <scope>NUCLEOTIDE SEQUENCE [LARGE SCALE GENOMIC DNA]</scope>
</reference>